<proteinExistence type="predicted"/>
<name>A0A6A5YTW8_9PLEO</name>
<feature type="region of interest" description="Disordered" evidence="1">
    <location>
        <begin position="168"/>
        <end position="187"/>
    </location>
</feature>
<evidence type="ECO:0000259" key="2">
    <source>
        <dbReference type="Pfam" id="PF12756"/>
    </source>
</evidence>
<dbReference type="InterPro" id="IPR040025">
    <property type="entry name" value="Znf622/Rei1/Reh1"/>
</dbReference>
<gene>
    <name evidence="3" type="ORF">BDV96DRAFT_604856</name>
</gene>
<keyword evidence="3" id="KW-0862">Zinc</keyword>
<protein>
    <submittedName>
        <fullName evidence="3">C2H2 type zinc-finger-domain-containing protein</fullName>
    </submittedName>
</protein>
<dbReference type="GO" id="GO:0042273">
    <property type="term" value="P:ribosomal large subunit biogenesis"/>
    <property type="evidence" value="ECO:0007669"/>
    <property type="project" value="TreeGrafter"/>
</dbReference>
<dbReference type="Pfam" id="PF12756">
    <property type="entry name" value="zf-C2H2_2"/>
    <property type="match status" value="1"/>
</dbReference>
<dbReference type="OrthoDB" id="19329at2759"/>
<feature type="domain" description="ZN622/Rei1/Reh1 zinc finger C2H2-type" evidence="2">
    <location>
        <begin position="21"/>
        <end position="116"/>
    </location>
</feature>
<evidence type="ECO:0000313" key="3">
    <source>
        <dbReference type="EMBL" id="KAF2109538.1"/>
    </source>
</evidence>
<dbReference type="Proteomes" id="UP000799770">
    <property type="component" value="Unassembled WGS sequence"/>
</dbReference>
<keyword evidence="3" id="KW-0479">Metal-binding</keyword>
<organism evidence="3 4">
    <name type="scientific">Lophiotrema nucula</name>
    <dbReference type="NCBI Taxonomy" id="690887"/>
    <lineage>
        <taxon>Eukaryota</taxon>
        <taxon>Fungi</taxon>
        <taxon>Dikarya</taxon>
        <taxon>Ascomycota</taxon>
        <taxon>Pezizomycotina</taxon>
        <taxon>Dothideomycetes</taxon>
        <taxon>Pleosporomycetidae</taxon>
        <taxon>Pleosporales</taxon>
        <taxon>Lophiotremataceae</taxon>
        <taxon>Lophiotrema</taxon>
    </lineage>
</organism>
<evidence type="ECO:0000313" key="4">
    <source>
        <dbReference type="Proteomes" id="UP000799770"/>
    </source>
</evidence>
<dbReference type="GO" id="GO:0030687">
    <property type="term" value="C:preribosome, large subunit precursor"/>
    <property type="evidence" value="ECO:0007669"/>
    <property type="project" value="TreeGrafter"/>
</dbReference>
<evidence type="ECO:0000256" key="1">
    <source>
        <dbReference type="SAM" id="MobiDB-lite"/>
    </source>
</evidence>
<reference evidence="3" key="1">
    <citation type="journal article" date="2020" name="Stud. Mycol.">
        <title>101 Dothideomycetes genomes: a test case for predicting lifestyles and emergence of pathogens.</title>
        <authorList>
            <person name="Haridas S."/>
            <person name="Albert R."/>
            <person name="Binder M."/>
            <person name="Bloem J."/>
            <person name="Labutti K."/>
            <person name="Salamov A."/>
            <person name="Andreopoulos B."/>
            <person name="Baker S."/>
            <person name="Barry K."/>
            <person name="Bills G."/>
            <person name="Bluhm B."/>
            <person name="Cannon C."/>
            <person name="Castanera R."/>
            <person name="Culley D."/>
            <person name="Daum C."/>
            <person name="Ezra D."/>
            <person name="Gonzalez J."/>
            <person name="Henrissat B."/>
            <person name="Kuo A."/>
            <person name="Liang C."/>
            <person name="Lipzen A."/>
            <person name="Lutzoni F."/>
            <person name="Magnuson J."/>
            <person name="Mondo S."/>
            <person name="Nolan M."/>
            <person name="Ohm R."/>
            <person name="Pangilinan J."/>
            <person name="Park H.-J."/>
            <person name="Ramirez L."/>
            <person name="Alfaro M."/>
            <person name="Sun H."/>
            <person name="Tritt A."/>
            <person name="Yoshinaga Y."/>
            <person name="Zwiers L.-H."/>
            <person name="Turgeon B."/>
            <person name="Goodwin S."/>
            <person name="Spatafora J."/>
            <person name="Crous P."/>
            <person name="Grigoriev I."/>
        </authorList>
    </citation>
    <scope>NUCLEOTIDE SEQUENCE</scope>
    <source>
        <strain evidence="3">CBS 627.86</strain>
    </source>
</reference>
<feature type="compositionally biased region" description="Low complexity" evidence="1">
    <location>
        <begin position="171"/>
        <end position="184"/>
    </location>
</feature>
<dbReference type="GO" id="GO:0008270">
    <property type="term" value="F:zinc ion binding"/>
    <property type="evidence" value="ECO:0007669"/>
    <property type="project" value="UniProtKB-KW"/>
</dbReference>
<keyword evidence="4" id="KW-1185">Reference proteome</keyword>
<sequence>MGETGGNTTQQNCSESFNSLECLFCRQQSPSIDSNMHHMLKRHGLFIEDKSKLIVEAETLLEYLHLIISTYCECIYCGTQRSSAQAIRQHMMGKGHCKFDLSRADSEFRDFYDFDQFDNDAQKEKKEKISRMMQEDESYGPTRKDRKHRLFRLKSSIQANDILEWKPPEPVSSTVEETTSPSTSLTRAEKRGGTFTKQLSHIRASDRTSFQQLPASSQRALLGTYQKSVECTKREESRKQTRLERAVNKTLVQSRYYKTENPVYQCG</sequence>
<dbReference type="PANTHER" id="PTHR13182:SF8">
    <property type="entry name" value="CYTOPLASMIC 60S SUBUNIT BIOGENESIS FACTOR ZNF622"/>
    <property type="match status" value="1"/>
</dbReference>
<dbReference type="AlphaFoldDB" id="A0A6A5YTW8"/>
<dbReference type="EMBL" id="ML977342">
    <property type="protein sequence ID" value="KAF2109538.1"/>
    <property type="molecule type" value="Genomic_DNA"/>
</dbReference>
<accession>A0A6A5YTW8</accession>
<keyword evidence="3" id="KW-0863">Zinc-finger</keyword>
<dbReference type="InterPro" id="IPR041661">
    <property type="entry name" value="ZN622/Rei1/Reh1_Znf-C2H2"/>
</dbReference>
<dbReference type="PANTHER" id="PTHR13182">
    <property type="entry name" value="ZINC FINGER PROTEIN 622"/>
    <property type="match status" value="1"/>
</dbReference>